<gene>
    <name evidence="4" type="ORF">PMEA_00013600</name>
</gene>
<dbReference type="PANTHER" id="PTHR13129:SF4">
    <property type="entry name" value="DDB1- AND CUL4-ASSOCIATED FACTOR 1"/>
    <property type="match status" value="1"/>
</dbReference>
<keyword evidence="3" id="KW-0732">Signal</keyword>
<dbReference type="EMBL" id="CALNXJ010000236">
    <property type="protein sequence ID" value="CAH3170209.1"/>
    <property type="molecule type" value="Genomic_DNA"/>
</dbReference>
<feature type="chain" id="PRO_5043841045" description="Secreted protein" evidence="3">
    <location>
        <begin position="25"/>
        <end position="110"/>
    </location>
</feature>
<dbReference type="GO" id="GO:0016567">
    <property type="term" value="P:protein ubiquitination"/>
    <property type="evidence" value="ECO:0007669"/>
    <property type="project" value="InterPro"/>
</dbReference>
<keyword evidence="2" id="KW-0539">Nucleus</keyword>
<evidence type="ECO:0000256" key="3">
    <source>
        <dbReference type="SAM" id="SignalP"/>
    </source>
</evidence>
<sequence length="110" mass="12002">MNRLQGFTLLFQLISLSSDWGVTSNRADAIRLAADVTRLALEMLFLLTVGPKAQMALCEEVQLPSGEQQKGMRLLLRCAEGSLLIDSGVQKAALHVICNCVCDPRVRVSS</sequence>
<dbReference type="GO" id="GO:0080008">
    <property type="term" value="C:Cul4-RING E3 ubiquitin ligase complex"/>
    <property type="evidence" value="ECO:0007669"/>
    <property type="project" value="TreeGrafter"/>
</dbReference>
<proteinExistence type="predicted"/>
<dbReference type="Proteomes" id="UP001159428">
    <property type="component" value="Unassembled WGS sequence"/>
</dbReference>
<organism evidence="4 5">
    <name type="scientific">Pocillopora meandrina</name>
    <dbReference type="NCBI Taxonomy" id="46732"/>
    <lineage>
        <taxon>Eukaryota</taxon>
        <taxon>Metazoa</taxon>
        <taxon>Cnidaria</taxon>
        <taxon>Anthozoa</taxon>
        <taxon>Hexacorallia</taxon>
        <taxon>Scleractinia</taxon>
        <taxon>Astrocoeniina</taxon>
        <taxon>Pocilloporidae</taxon>
        <taxon>Pocillopora</taxon>
    </lineage>
</organism>
<dbReference type="InterPro" id="IPR033270">
    <property type="entry name" value="VPRBP/DCAF1"/>
</dbReference>
<evidence type="ECO:0000256" key="1">
    <source>
        <dbReference type="ARBA" id="ARBA00004123"/>
    </source>
</evidence>
<reference evidence="4 5" key="1">
    <citation type="submission" date="2022-05" db="EMBL/GenBank/DDBJ databases">
        <authorList>
            <consortium name="Genoscope - CEA"/>
            <person name="William W."/>
        </authorList>
    </citation>
    <scope>NUCLEOTIDE SEQUENCE [LARGE SCALE GENOMIC DNA]</scope>
</reference>
<dbReference type="PANTHER" id="PTHR13129">
    <property type="entry name" value="VPRBP PROTEIN-RELATED"/>
    <property type="match status" value="1"/>
</dbReference>
<name>A0AAU9Y966_9CNID</name>
<comment type="subcellular location">
    <subcellularLocation>
        <location evidence="1">Nucleus</location>
    </subcellularLocation>
</comment>
<comment type="caution">
    <text evidence="4">The sequence shown here is derived from an EMBL/GenBank/DDBJ whole genome shotgun (WGS) entry which is preliminary data.</text>
</comment>
<feature type="signal peptide" evidence="3">
    <location>
        <begin position="1"/>
        <end position="24"/>
    </location>
</feature>
<evidence type="ECO:0000313" key="4">
    <source>
        <dbReference type="EMBL" id="CAH3170209.1"/>
    </source>
</evidence>
<accession>A0AAU9Y966</accession>
<dbReference type="GO" id="GO:0005634">
    <property type="term" value="C:nucleus"/>
    <property type="evidence" value="ECO:0007669"/>
    <property type="project" value="UniProtKB-SubCell"/>
</dbReference>
<evidence type="ECO:0000256" key="2">
    <source>
        <dbReference type="ARBA" id="ARBA00023242"/>
    </source>
</evidence>
<dbReference type="AlphaFoldDB" id="A0AAU9Y966"/>
<evidence type="ECO:0008006" key="6">
    <source>
        <dbReference type="Google" id="ProtNLM"/>
    </source>
</evidence>
<protein>
    <recommendedName>
        <fullName evidence="6">Secreted protein</fullName>
    </recommendedName>
</protein>
<keyword evidence="5" id="KW-1185">Reference proteome</keyword>
<evidence type="ECO:0000313" key="5">
    <source>
        <dbReference type="Proteomes" id="UP001159428"/>
    </source>
</evidence>